<reference evidence="2 3" key="1">
    <citation type="submission" date="2019-09" db="EMBL/GenBank/DDBJ databases">
        <title>Salinarimonas rosea gen. nov., sp. nov., a new member of the a-2 subgroup of the Proteobacteria.</title>
        <authorList>
            <person name="Liu J."/>
        </authorList>
    </citation>
    <scope>NUCLEOTIDE SEQUENCE [LARGE SCALE GENOMIC DNA]</scope>
    <source>
        <strain evidence="2 3">BN140002</strain>
    </source>
</reference>
<evidence type="ECO:0008006" key="4">
    <source>
        <dbReference type="Google" id="ProtNLM"/>
    </source>
</evidence>
<evidence type="ECO:0000313" key="3">
    <source>
        <dbReference type="Proteomes" id="UP000323142"/>
    </source>
</evidence>
<feature type="signal peptide" evidence="1">
    <location>
        <begin position="1"/>
        <end position="18"/>
    </location>
</feature>
<dbReference type="RefSeq" id="WP_149819227.1">
    <property type="nucleotide sequence ID" value="NZ_VUOA01000028.1"/>
</dbReference>
<feature type="chain" id="PRO_5022780223" description="Lipoprotein" evidence="1">
    <location>
        <begin position="19"/>
        <end position="73"/>
    </location>
</feature>
<gene>
    <name evidence="2" type="ORF">F0L46_15765</name>
</gene>
<dbReference type="EMBL" id="VUOA01000028">
    <property type="protein sequence ID" value="KAA2236168.1"/>
    <property type="molecule type" value="Genomic_DNA"/>
</dbReference>
<name>A0A5B2VBQ0_9HYPH</name>
<proteinExistence type="predicted"/>
<evidence type="ECO:0000256" key="1">
    <source>
        <dbReference type="SAM" id="SignalP"/>
    </source>
</evidence>
<dbReference type="Proteomes" id="UP000323142">
    <property type="component" value="Unassembled WGS sequence"/>
</dbReference>
<accession>A0A5B2VBQ0</accession>
<dbReference type="PROSITE" id="PS51257">
    <property type="entry name" value="PROKAR_LIPOPROTEIN"/>
    <property type="match status" value="1"/>
</dbReference>
<evidence type="ECO:0000313" key="2">
    <source>
        <dbReference type="EMBL" id="KAA2236168.1"/>
    </source>
</evidence>
<keyword evidence="3" id="KW-1185">Reference proteome</keyword>
<organism evidence="2 3">
    <name type="scientific">Salinarimonas soli</name>
    <dbReference type="NCBI Taxonomy" id="1638099"/>
    <lineage>
        <taxon>Bacteria</taxon>
        <taxon>Pseudomonadati</taxon>
        <taxon>Pseudomonadota</taxon>
        <taxon>Alphaproteobacteria</taxon>
        <taxon>Hyphomicrobiales</taxon>
        <taxon>Salinarimonadaceae</taxon>
        <taxon>Salinarimonas</taxon>
    </lineage>
</organism>
<dbReference type="AlphaFoldDB" id="A0A5B2VBQ0"/>
<comment type="caution">
    <text evidence="2">The sequence shown here is derived from an EMBL/GenBank/DDBJ whole genome shotgun (WGS) entry which is preliminary data.</text>
</comment>
<sequence>MRFTARAVLLLSTPLLLAACATGPNQIVARDPLPPPPPGYTVVCDTSRAPFYLYQAACRPAAPAPATALQVRG</sequence>
<protein>
    <recommendedName>
        <fullName evidence="4">Lipoprotein</fullName>
    </recommendedName>
</protein>
<keyword evidence="1" id="KW-0732">Signal</keyword>
<reference evidence="2 3" key="2">
    <citation type="submission" date="2019-09" db="EMBL/GenBank/DDBJ databases">
        <authorList>
            <person name="Jin C."/>
        </authorList>
    </citation>
    <scope>NUCLEOTIDE SEQUENCE [LARGE SCALE GENOMIC DNA]</scope>
    <source>
        <strain evidence="2 3">BN140002</strain>
    </source>
</reference>